<gene>
    <name evidence="9 10" type="primary">LOC113510160</name>
</gene>
<dbReference type="PROSITE" id="PS50157">
    <property type="entry name" value="ZINC_FINGER_C2H2_2"/>
    <property type="match status" value="7"/>
</dbReference>
<feature type="domain" description="C2H2-type" evidence="7">
    <location>
        <begin position="293"/>
        <end position="320"/>
    </location>
</feature>
<evidence type="ECO:0000313" key="10">
    <source>
        <dbReference type="RefSeq" id="XP_052757212.1"/>
    </source>
</evidence>
<feature type="domain" description="C2H2-type" evidence="7">
    <location>
        <begin position="125"/>
        <end position="152"/>
    </location>
</feature>
<proteinExistence type="predicted"/>
<keyword evidence="3 6" id="KW-0863">Zinc-finger</keyword>
<evidence type="ECO:0000313" key="9">
    <source>
        <dbReference type="RefSeq" id="XP_052757211.1"/>
    </source>
</evidence>
<keyword evidence="5" id="KW-0539">Nucleus</keyword>
<keyword evidence="1" id="KW-0479">Metal-binding</keyword>
<feature type="domain" description="C2H2-type" evidence="7">
    <location>
        <begin position="178"/>
        <end position="206"/>
    </location>
</feature>
<evidence type="ECO:0000259" key="7">
    <source>
        <dbReference type="PROSITE" id="PS50157"/>
    </source>
</evidence>
<evidence type="ECO:0000256" key="1">
    <source>
        <dbReference type="ARBA" id="ARBA00022723"/>
    </source>
</evidence>
<feature type="domain" description="C2H2-type" evidence="7">
    <location>
        <begin position="321"/>
        <end position="346"/>
    </location>
</feature>
<keyword evidence="2" id="KW-0677">Repeat</keyword>
<organism evidence="8 10">
    <name type="scientific">Galleria mellonella</name>
    <name type="common">Greater wax moth</name>
    <dbReference type="NCBI Taxonomy" id="7137"/>
    <lineage>
        <taxon>Eukaryota</taxon>
        <taxon>Metazoa</taxon>
        <taxon>Ecdysozoa</taxon>
        <taxon>Arthropoda</taxon>
        <taxon>Hexapoda</taxon>
        <taxon>Insecta</taxon>
        <taxon>Pterygota</taxon>
        <taxon>Neoptera</taxon>
        <taxon>Endopterygota</taxon>
        <taxon>Lepidoptera</taxon>
        <taxon>Glossata</taxon>
        <taxon>Ditrysia</taxon>
        <taxon>Pyraloidea</taxon>
        <taxon>Pyralidae</taxon>
        <taxon>Galleriinae</taxon>
        <taxon>Galleria</taxon>
    </lineage>
</organism>
<dbReference type="SMART" id="SM00355">
    <property type="entry name" value="ZnF_C2H2"/>
    <property type="match status" value="10"/>
</dbReference>
<dbReference type="RefSeq" id="XP_052757211.1">
    <property type="nucleotide sequence ID" value="XM_052901251.1"/>
</dbReference>
<feature type="domain" description="C2H2-type" evidence="7">
    <location>
        <begin position="265"/>
        <end position="292"/>
    </location>
</feature>
<protein>
    <submittedName>
        <fullName evidence="9 10">Oocyte zinc finger protein XlCOF20-like</fullName>
    </submittedName>
</protein>
<evidence type="ECO:0000256" key="4">
    <source>
        <dbReference type="ARBA" id="ARBA00022833"/>
    </source>
</evidence>
<dbReference type="Gene3D" id="3.30.160.60">
    <property type="entry name" value="Classic Zinc Finger"/>
    <property type="match status" value="5"/>
</dbReference>
<evidence type="ECO:0000256" key="2">
    <source>
        <dbReference type="ARBA" id="ARBA00022737"/>
    </source>
</evidence>
<dbReference type="InterPro" id="IPR036236">
    <property type="entry name" value="Znf_C2H2_sf"/>
</dbReference>
<dbReference type="Proteomes" id="UP001652740">
    <property type="component" value="Unplaced"/>
</dbReference>
<dbReference type="PANTHER" id="PTHR24393:SF34">
    <property type="entry name" value="PR_SET DOMAIN 13"/>
    <property type="match status" value="1"/>
</dbReference>
<evidence type="ECO:0000256" key="6">
    <source>
        <dbReference type="PROSITE-ProRule" id="PRU00042"/>
    </source>
</evidence>
<dbReference type="SUPFAM" id="SSF57667">
    <property type="entry name" value="beta-beta-alpha zinc fingers"/>
    <property type="match status" value="4"/>
</dbReference>
<dbReference type="Pfam" id="PF00096">
    <property type="entry name" value="zf-C2H2"/>
    <property type="match status" value="1"/>
</dbReference>
<dbReference type="Pfam" id="PF13894">
    <property type="entry name" value="zf-C2H2_4"/>
    <property type="match status" value="1"/>
</dbReference>
<dbReference type="PROSITE" id="PS00028">
    <property type="entry name" value="ZINC_FINGER_C2H2_1"/>
    <property type="match status" value="8"/>
</dbReference>
<feature type="domain" description="C2H2-type" evidence="7">
    <location>
        <begin position="238"/>
        <end position="262"/>
    </location>
</feature>
<reference evidence="9 10" key="1">
    <citation type="submission" date="2025-05" db="UniProtKB">
        <authorList>
            <consortium name="RefSeq"/>
        </authorList>
    </citation>
    <scope>IDENTIFICATION</scope>
    <source>
        <tissue evidence="9 10">Whole larvae</tissue>
    </source>
</reference>
<feature type="domain" description="C2H2-type" evidence="7">
    <location>
        <begin position="151"/>
        <end position="178"/>
    </location>
</feature>
<accession>A0ABM3N0U2</accession>
<dbReference type="InterPro" id="IPR013087">
    <property type="entry name" value="Znf_C2H2_type"/>
</dbReference>
<keyword evidence="8" id="KW-1185">Reference proteome</keyword>
<evidence type="ECO:0000256" key="3">
    <source>
        <dbReference type="ARBA" id="ARBA00022771"/>
    </source>
</evidence>
<dbReference type="PANTHER" id="PTHR24393">
    <property type="entry name" value="ZINC FINGER PROTEIN"/>
    <property type="match status" value="1"/>
</dbReference>
<evidence type="ECO:0000256" key="5">
    <source>
        <dbReference type="ARBA" id="ARBA00023242"/>
    </source>
</evidence>
<sequence length="346" mass="40791">MTLPERENAANFIQYTTVRPFTYLSFPLRFKCFYCDEEYPELNTLLQHSDNHITPERSEIMRTHLKKGKRTLKVDISELKCRLCNVPFSDLNDIRIHLTDEHGKVFSTSGNGMIAYSLKTKDGMFSCHLCTDKFNSFFLLNKHINVHYNNAICELCGKGFVSHKRLLLHREIHGNDQYPCEKCKVTFSSVTKLKYHREKVHSPKKVKPSKCQHCSERFVHHYEKVRHLSEAHGMKIEFKCESCGANYKSQKSLAFHRIKYHTLSISCEICKKPFSERNHLNRHMAMHTEERNFACSLCTKTYRYEKSLKDHMRVHNPNWKFACSECWIGFSGKIKYRKHMAELHAK</sequence>
<keyword evidence="4" id="KW-0862">Zinc</keyword>
<evidence type="ECO:0000313" key="8">
    <source>
        <dbReference type="Proteomes" id="UP001652740"/>
    </source>
</evidence>
<dbReference type="RefSeq" id="XP_052757212.1">
    <property type="nucleotide sequence ID" value="XM_052901252.1"/>
</dbReference>
<dbReference type="GeneID" id="113510160"/>
<name>A0ABM3N0U2_GALME</name>